<dbReference type="EMBL" id="JAULUE010002066">
    <property type="protein sequence ID" value="KAK5877554.1"/>
    <property type="molecule type" value="Genomic_DNA"/>
</dbReference>
<organism evidence="1 2">
    <name type="scientific">Champsocephalus esox</name>
    <name type="common">pike icefish</name>
    <dbReference type="NCBI Taxonomy" id="159716"/>
    <lineage>
        <taxon>Eukaryota</taxon>
        <taxon>Metazoa</taxon>
        <taxon>Chordata</taxon>
        <taxon>Craniata</taxon>
        <taxon>Vertebrata</taxon>
        <taxon>Euteleostomi</taxon>
        <taxon>Actinopterygii</taxon>
        <taxon>Neopterygii</taxon>
        <taxon>Teleostei</taxon>
        <taxon>Neoteleostei</taxon>
        <taxon>Acanthomorphata</taxon>
        <taxon>Eupercaria</taxon>
        <taxon>Perciformes</taxon>
        <taxon>Notothenioidei</taxon>
        <taxon>Channichthyidae</taxon>
        <taxon>Champsocephalus</taxon>
    </lineage>
</organism>
<proteinExistence type="predicted"/>
<accession>A0AAN8GGC4</accession>
<keyword evidence="2" id="KW-1185">Reference proteome</keyword>
<sequence>MASPEPLGSSRVGGSLYLRLRLLRSCCSSNPDDFHKVPPIPITARGFPPHRLLVSPGVHGLFPPTQSRD</sequence>
<gene>
    <name evidence="1" type="ORF">CesoFtcFv8_025049</name>
</gene>
<dbReference type="AlphaFoldDB" id="A0AAN8GGC4"/>
<comment type="caution">
    <text evidence="1">The sequence shown here is derived from an EMBL/GenBank/DDBJ whole genome shotgun (WGS) entry which is preliminary data.</text>
</comment>
<dbReference type="Proteomes" id="UP001335648">
    <property type="component" value="Unassembled WGS sequence"/>
</dbReference>
<evidence type="ECO:0000313" key="2">
    <source>
        <dbReference type="Proteomes" id="UP001335648"/>
    </source>
</evidence>
<name>A0AAN8GGC4_9TELE</name>
<protein>
    <submittedName>
        <fullName evidence="1">Uncharacterized protein</fullName>
    </submittedName>
</protein>
<reference evidence="1 2" key="1">
    <citation type="journal article" date="2023" name="Mol. Biol. Evol.">
        <title>Genomics of Secondarily Temperate Adaptation in the Only Non-Antarctic Icefish.</title>
        <authorList>
            <person name="Rivera-Colon A.G."/>
            <person name="Rayamajhi N."/>
            <person name="Minhas B.F."/>
            <person name="Madrigal G."/>
            <person name="Bilyk K.T."/>
            <person name="Yoon V."/>
            <person name="Hune M."/>
            <person name="Gregory S."/>
            <person name="Cheng C.H.C."/>
            <person name="Catchen J.M."/>
        </authorList>
    </citation>
    <scope>NUCLEOTIDE SEQUENCE [LARGE SCALE GENOMIC DNA]</scope>
    <source>
        <strain evidence="1">JC2023a</strain>
    </source>
</reference>
<evidence type="ECO:0000313" key="1">
    <source>
        <dbReference type="EMBL" id="KAK5877554.1"/>
    </source>
</evidence>